<feature type="compositionally biased region" description="Pro residues" evidence="1">
    <location>
        <begin position="74"/>
        <end position="106"/>
    </location>
</feature>
<sequence>SVSAGPEHTCVALSNGRKLCFGDAPAAAAAPAGQQGSSCSLGTSVCKASANSDPLSAEDTLRSTGRRLHQAISPSPPPPPIPPPPRPPPPLPSPPISPPSPPSPPP</sequence>
<gene>
    <name evidence="2" type="ORF">TSPGSL018_11556</name>
</gene>
<accession>A0A061S3Z6</accession>
<feature type="compositionally biased region" description="Polar residues" evidence="1">
    <location>
        <begin position="34"/>
        <end position="43"/>
    </location>
</feature>
<dbReference type="EMBL" id="GBEZ01005396">
    <property type="protein sequence ID" value="JAC79907.1"/>
    <property type="molecule type" value="Transcribed_RNA"/>
</dbReference>
<evidence type="ECO:0000313" key="2">
    <source>
        <dbReference type="EMBL" id="JAC79907.1"/>
    </source>
</evidence>
<feature type="non-terminal residue" evidence="2">
    <location>
        <position position="106"/>
    </location>
</feature>
<evidence type="ECO:0000256" key="1">
    <source>
        <dbReference type="SAM" id="MobiDB-lite"/>
    </source>
</evidence>
<feature type="region of interest" description="Disordered" evidence="1">
    <location>
        <begin position="25"/>
        <end position="106"/>
    </location>
</feature>
<proteinExistence type="predicted"/>
<reference evidence="2" key="1">
    <citation type="submission" date="2014-05" db="EMBL/GenBank/DDBJ databases">
        <title>The transcriptome of the halophilic microalga Tetraselmis sp. GSL018 isolated from the Great Salt Lake, Utah.</title>
        <authorList>
            <person name="Jinkerson R.E."/>
            <person name="D'Adamo S."/>
            <person name="Posewitz M.C."/>
        </authorList>
    </citation>
    <scope>NUCLEOTIDE SEQUENCE</scope>
    <source>
        <strain evidence="2">GSL018</strain>
    </source>
</reference>
<name>A0A061S3Z6_9CHLO</name>
<feature type="non-terminal residue" evidence="2">
    <location>
        <position position="1"/>
    </location>
</feature>
<dbReference type="AlphaFoldDB" id="A0A061S3Z6"/>
<protein>
    <submittedName>
        <fullName evidence="2">Uncharacterized protein</fullName>
    </submittedName>
</protein>
<organism evidence="2">
    <name type="scientific">Tetraselmis sp. GSL018</name>
    <dbReference type="NCBI Taxonomy" id="582737"/>
    <lineage>
        <taxon>Eukaryota</taxon>
        <taxon>Viridiplantae</taxon>
        <taxon>Chlorophyta</taxon>
        <taxon>core chlorophytes</taxon>
        <taxon>Chlorodendrophyceae</taxon>
        <taxon>Chlorodendrales</taxon>
        <taxon>Chlorodendraceae</taxon>
        <taxon>Tetraselmis</taxon>
    </lineage>
</organism>